<dbReference type="InterPro" id="IPR025566">
    <property type="entry name" value="DUF4331"/>
</dbReference>
<evidence type="ECO:0000256" key="1">
    <source>
        <dbReference type="SAM" id="Phobius"/>
    </source>
</evidence>
<organism evidence="3 4">
    <name type="scientific">Lentzea fradiae</name>
    <dbReference type="NCBI Taxonomy" id="200378"/>
    <lineage>
        <taxon>Bacteria</taxon>
        <taxon>Bacillati</taxon>
        <taxon>Actinomycetota</taxon>
        <taxon>Actinomycetes</taxon>
        <taxon>Pseudonocardiales</taxon>
        <taxon>Pseudonocardiaceae</taxon>
        <taxon>Lentzea</taxon>
    </lineage>
</organism>
<dbReference type="Proteomes" id="UP000199623">
    <property type="component" value="Unassembled WGS sequence"/>
</dbReference>
<evidence type="ECO:0000256" key="2">
    <source>
        <dbReference type="SAM" id="SignalP"/>
    </source>
</evidence>
<dbReference type="AlphaFoldDB" id="A0A1G7PAR6"/>
<keyword evidence="1" id="KW-0472">Membrane</keyword>
<dbReference type="RefSeq" id="WP_090047740.1">
    <property type="nucleotide sequence ID" value="NZ_FNCC01000003.1"/>
</dbReference>
<accession>A0A1G7PAR6</accession>
<dbReference type="Pfam" id="PF14224">
    <property type="entry name" value="DUF4331"/>
    <property type="match status" value="1"/>
</dbReference>
<keyword evidence="4" id="KW-1185">Reference proteome</keyword>
<sequence length="532" mass="57249">MSSPHVLSGRRGQVAAAALVGATLLNAAMFGGTNATASSHREAPLIAGDPAVDNTDLYAFVSPDHKDTVTLVGNWFPFQEPNGGPNFFPWAEDAQYDFNVDNDGDAKADITLRFTFRTDDRRKNATFLYTNGVVDSLDDENLLFRQRYDLEAIYKSGQKVKLVSNAPAAPSPNGPASMPDFKKLRDQAIVQIPGGGKVYVGPSEDAFFADLRVFDLLYGGDLSEVGQDTLRGYNVNTIAVQLPKQALALKNDVHRNPNIGIWSTTQRRTMKLSPGKAEAVGDFVQVSRLGNPLVNEVVAPAGLKDAFNGLRPDQDAGVKELVDRVVNPELPKLIEQIYKIPAPQGQRDDLAEIFLTGITKKLGGQINADLNSQIDNADADKNRFRPAEMLRLNLMIDPNANPNRLGLLAGDTQGFPNGRRLTDDVVDIAVQVMEGAAASGKLVEALATGDKVDANDQPFEANFPYVGLPRNGTAVNASGTTAEVAVNPVGKIGSIDPMAMTTAVGSAAVFGAGFFLWRKRQASIRKYGSHSR</sequence>
<name>A0A1G7PAR6_9PSEU</name>
<feature type="transmembrane region" description="Helical" evidence="1">
    <location>
        <begin position="498"/>
        <end position="517"/>
    </location>
</feature>
<protein>
    <recommendedName>
        <fullName evidence="5">DUF4331 domain-containing protein</fullName>
    </recommendedName>
</protein>
<keyword evidence="1" id="KW-0812">Transmembrane</keyword>
<keyword evidence="1" id="KW-1133">Transmembrane helix</keyword>
<reference evidence="4" key="1">
    <citation type="submission" date="2016-10" db="EMBL/GenBank/DDBJ databases">
        <authorList>
            <person name="Varghese N."/>
            <person name="Submissions S."/>
        </authorList>
    </citation>
    <scope>NUCLEOTIDE SEQUENCE [LARGE SCALE GENOMIC DNA]</scope>
    <source>
        <strain evidence="4">CGMCC 4.3506</strain>
    </source>
</reference>
<evidence type="ECO:0000313" key="4">
    <source>
        <dbReference type="Proteomes" id="UP000199623"/>
    </source>
</evidence>
<gene>
    <name evidence="3" type="ORF">SAMN05216553_103493</name>
</gene>
<dbReference type="EMBL" id="FNCC01000003">
    <property type="protein sequence ID" value="SDF83368.1"/>
    <property type="molecule type" value="Genomic_DNA"/>
</dbReference>
<dbReference type="OrthoDB" id="9791748at2"/>
<dbReference type="STRING" id="200378.SAMN05216553_103493"/>
<evidence type="ECO:0000313" key="3">
    <source>
        <dbReference type="EMBL" id="SDF83368.1"/>
    </source>
</evidence>
<keyword evidence="2" id="KW-0732">Signal</keyword>
<feature type="signal peptide" evidence="2">
    <location>
        <begin position="1"/>
        <end position="27"/>
    </location>
</feature>
<proteinExistence type="predicted"/>
<feature type="chain" id="PRO_5038566733" description="DUF4331 domain-containing protein" evidence="2">
    <location>
        <begin position="28"/>
        <end position="532"/>
    </location>
</feature>
<evidence type="ECO:0008006" key="5">
    <source>
        <dbReference type="Google" id="ProtNLM"/>
    </source>
</evidence>